<dbReference type="InterPro" id="IPR050534">
    <property type="entry name" value="Coronavir_polyprotein_1ab"/>
</dbReference>
<dbReference type="GO" id="GO:0005524">
    <property type="term" value="F:ATP binding"/>
    <property type="evidence" value="ECO:0007669"/>
    <property type="project" value="UniProtKB-KW"/>
</dbReference>
<sequence>MGSTVSSDEEWFEAPSEPIIDEINFEPDHKLGENEHRRMTFGDVFGTVSISSEVAYKCQIMDEKGALLYKGSYARLAFLVSDHISALTIVLGHTDTLRKDPTNFKAILRFAAHAVDKMTIADVTDKSKGHCSHVRDRCFQANLKYFRQNICSELVFIPSPHPYVGEIAEHMMRSDSIAIHICGSDFTLSNMSSLNDAFAEEARLNPLSKWTPKNASAFVVETGKFLPAVERPDVVDYEAKNTFYNFYEYIIVQTIAAMEEAETTQDTFKEFEQRRHNAYFCTMYGGGSRIFLVLIDVPVSDKIRLKPGDAMEIWKCEDEVRDESMIPAHAVVTEPLPGLPSCFLSLAMSRHWDKTSKTYKGWQELEPANESDVTLERIEPVALKDQDDLMRNIKLLRQRGPTEVQIRIPMNTKAQENRITGMKKLIETLQEKDEVFTDLKNLILGNDIRLIRCYDIYETIRDVIDPEQVMKQLNEDQKAAVTLARQAPAGVVIVHGPAGTGKTYLAGEMGRPFIMANKETCHILATSSTNASTDALAARFHGIVCETGVEGQYVVRVHSTTTERDIAYQRARLERGKPDDAKSKPIQEKDEEQDDKAFDVLNSCNFAMMVSRTYKRQNTHYAELIPDDRVTRTSMSLSVGTRIMQLIGEIPAEIGDPMPKPQEFCHLKQLYALYAGKILADSVLKELRERLKDAQKYIMENAVAVITTPALSVQHAVHPDIAPNIGVVMIDEASKIHEIDTAAMMGIYGGADGWVLVGDPCQLKPVAMHRTRFSQQYEKSFHERCIANGTPKVLLQTQFRMAPNIAAPLNAVAYGNRLINHESVTRAHRPVLAEIEDYNKEKFGMAKYALMYDVRNTKTQIDPGSGSKYNEVMACLCVNLAVGYLSAFPKLSVAVICFYSAQRRLYLAMKDKMVIKNKDFERLHIITADACQGLEFDVSIIDVTVSSNSAGFLKLMNRLVVAISRARLSSNLVVDKEAVYDARCDTLTKVCHEYLRLGMAVKVTKDQHAHMRTSEFYHAGMVDF</sequence>
<evidence type="ECO:0000256" key="5">
    <source>
        <dbReference type="ARBA" id="ARBA00022840"/>
    </source>
</evidence>
<protein>
    <recommendedName>
        <fullName evidence="11">AAA+ ATPase domain-containing protein</fullName>
    </recommendedName>
</protein>
<dbReference type="InterPro" id="IPR047187">
    <property type="entry name" value="SF1_C_Upf1"/>
</dbReference>
<dbReference type="GO" id="GO:0016787">
    <property type="term" value="F:hydrolase activity"/>
    <property type="evidence" value="ECO:0007669"/>
    <property type="project" value="UniProtKB-KW"/>
</dbReference>
<feature type="region of interest" description="Disordered" evidence="6">
    <location>
        <begin position="573"/>
        <end position="594"/>
    </location>
</feature>
<comment type="similarity">
    <text evidence="1">Belongs to the DNA2/NAM7 helicase family.</text>
</comment>
<dbReference type="RefSeq" id="XP_016223484.1">
    <property type="nucleotide sequence ID" value="XM_016371191.1"/>
</dbReference>
<dbReference type="PANTHER" id="PTHR43788:SF8">
    <property type="entry name" value="DNA-BINDING PROTEIN SMUBP-2"/>
    <property type="match status" value="1"/>
</dbReference>
<evidence type="ECO:0000313" key="10">
    <source>
        <dbReference type="Proteomes" id="UP000054302"/>
    </source>
</evidence>
<dbReference type="GO" id="GO:0043139">
    <property type="term" value="F:5'-3' DNA helicase activity"/>
    <property type="evidence" value="ECO:0007669"/>
    <property type="project" value="TreeGrafter"/>
</dbReference>
<evidence type="ECO:0000256" key="6">
    <source>
        <dbReference type="SAM" id="MobiDB-lite"/>
    </source>
</evidence>
<dbReference type="PANTHER" id="PTHR43788">
    <property type="entry name" value="DNA2/NAM7 HELICASE FAMILY MEMBER"/>
    <property type="match status" value="1"/>
</dbReference>
<proteinExistence type="inferred from homology"/>
<gene>
    <name evidence="9" type="ORF">PV10_06401</name>
</gene>
<organism evidence="9 10">
    <name type="scientific">Exophiala mesophila</name>
    <name type="common">Black yeast-like fungus</name>
    <dbReference type="NCBI Taxonomy" id="212818"/>
    <lineage>
        <taxon>Eukaryota</taxon>
        <taxon>Fungi</taxon>
        <taxon>Dikarya</taxon>
        <taxon>Ascomycota</taxon>
        <taxon>Pezizomycotina</taxon>
        <taxon>Eurotiomycetes</taxon>
        <taxon>Chaetothyriomycetidae</taxon>
        <taxon>Chaetothyriales</taxon>
        <taxon>Herpotrichiellaceae</taxon>
        <taxon>Exophiala</taxon>
    </lineage>
</organism>
<dbReference type="Pfam" id="PF13086">
    <property type="entry name" value="AAA_11"/>
    <property type="match status" value="1"/>
</dbReference>
<dbReference type="OrthoDB" id="4114761at2759"/>
<accession>A0A0D1WRV6</accession>
<dbReference type="Gene3D" id="3.40.50.300">
    <property type="entry name" value="P-loop containing nucleotide triphosphate hydrolases"/>
    <property type="match status" value="2"/>
</dbReference>
<dbReference type="VEuPathDB" id="FungiDB:PV10_06401"/>
<keyword evidence="4" id="KW-0347">Helicase</keyword>
<evidence type="ECO:0000256" key="1">
    <source>
        <dbReference type="ARBA" id="ARBA00007913"/>
    </source>
</evidence>
<evidence type="ECO:0008006" key="11">
    <source>
        <dbReference type="Google" id="ProtNLM"/>
    </source>
</evidence>
<dbReference type="InterPro" id="IPR041677">
    <property type="entry name" value="DNA2/NAM7_AAA_11"/>
</dbReference>
<feature type="compositionally biased region" description="Basic and acidic residues" evidence="6">
    <location>
        <begin position="573"/>
        <end position="588"/>
    </location>
</feature>
<dbReference type="InterPro" id="IPR041679">
    <property type="entry name" value="DNA2/NAM7-like_C"/>
</dbReference>
<feature type="domain" description="DNA2/NAM7 helicase helicase" evidence="7">
    <location>
        <begin position="472"/>
        <end position="768"/>
    </location>
</feature>
<evidence type="ECO:0000259" key="8">
    <source>
        <dbReference type="Pfam" id="PF13087"/>
    </source>
</evidence>
<keyword evidence="10" id="KW-1185">Reference proteome</keyword>
<feature type="domain" description="DNA2/NAM7 helicase-like C-terminal" evidence="8">
    <location>
        <begin position="777"/>
        <end position="974"/>
    </location>
</feature>
<evidence type="ECO:0000256" key="2">
    <source>
        <dbReference type="ARBA" id="ARBA00022741"/>
    </source>
</evidence>
<keyword evidence="5" id="KW-0067">ATP-binding</keyword>
<keyword evidence="3" id="KW-0378">Hydrolase</keyword>
<reference evidence="9 10" key="1">
    <citation type="submission" date="2015-01" db="EMBL/GenBank/DDBJ databases">
        <title>The Genome Sequence of Exophiala mesophila CBS40295.</title>
        <authorList>
            <consortium name="The Broad Institute Genomics Platform"/>
            <person name="Cuomo C."/>
            <person name="de Hoog S."/>
            <person name="Gorbushina A."/>
            <person name="Stielow B."/>
            <person name="Teixiera M."/>
            <person name="Abouelleil A."/>
            <person name="Chapman S.B."/>
            <person name="Priest M."/>
            <person name="Young S.K."/>
            <person name="Wortman J."/>
            <person name="Nusbaum C."/>
            <person name="Birren B."/>
        </authorList>
    </citation>
    <scope>NUCLEOTIDE SEQUENCE [LARGE SCALE GENOMIC DNA]</scope>
    <source>
        <strain evidence="9 10">CBS 40295</strain>
    </source>
</reference>
<evidence type="ECO:0000313" key="9">
    <source>
        <dbReference type="EMBL" id="KIV91910.1"/>
    </source>
</evidence>
<evidence type="ECO:0000256" key="4">
    <source>
        <dbReference type="ARBA" id="ARBA00022806"/>
    </source>
</evidence>
<dbReference type="GeneID" id="27324246"/>
<dbReference type="Proteomes" id="UP000054302">
    <property type="component" value="Unassembled WGS sequence"/>
</dbReference>
<dbReference type="CDD" id="cd18808">
    <property type="entry name" value="SF1_C_Upf1"/>
    <property type="match status" value="1"/>
</dbReference>
<evidence type="ECO:0000259" key="7">
    <source>
        <dbReference type="Pfam" id="PF13086"/>
    </source>
</evidence>
<dbReference type="SUPFAM" id="SSF52540">
    <property type="entry name" value="P-loop containing nucleoside triphosphate hydrolases"/>
    <property type="match status" value="1"/>
</dbReference>
<name>A0A0D1WRV6_EXOME</name>
<evidence type="ECO:0000256" key="3">
    <source>
        <dbReference type="ARBA" id="ARBA00022801"/>
    </source>
</evidence>
<dbReference type="AlphaFoldDB" id="A0A0D1WRV6"/>
<dbReference type="HOGENOM" id="CLU_295441_0_0_1"/>
<dbReference type="InterPro" id="IPR027417">
    <property type="entry name" value="P-loop_NTPase"/>
</dbReference>
<dbReference type="OMA" id="CKIPANE"/>
<keyword evidence="2" id="KW-0547">Nucleotide-binding</keyword>
<dbReference type="Pfam" id="PF13087">
    <property type="entry name" value="AAA_12"/>
    <property type="match status" value="1"/>
</dbReference>
<dbReference type="EMBL" id="KN847523">
    <property type="protein sequence ID" value="KIV91910.1"/>
    <property type="molecule type" value="Genomic_DNA"/>
</dbReference>